<dbReference type="InterPro" id="IPR028565">
    <property type="entry name" value="MHD"/>
</dbReference>
<dbReference type="GO" id="GO:0098793">
    <property type="term" value="C:presynapse"/>
    <property type="evidence" value="ECO:0007669"/>
    <property type="project" value="GOC"/>
</dbReference>
<proteinExistence type="inferred from homology"/>
<evidence type="ECO:0000256" key="2">
    <source>
        <dbReference type="ARBA" id="ARBA00011064"/>
    </source>
</evidence>
<accession>F6WZV2</accession>
<gene>
    <name evidence="15" type="primary">FCHO2</name>
</gene>
<evidence type="ECO:0000256" key="1">
    <source>
        <dbReference type="ARBA" id="ARBA00004283"/>
    </source>
</evidence>
<comment type="similarity">
    <text evidence="2">Belongs to the FCHO family.</text>
</comment>
<comment type="subcellular location">
    <subcellularLocation>
        <location evidence="1">Membrane</location>
        <location evidence="1">Clathrin-coated pit</location>
        <topology evidence="1">Peripheral membrane protein</topology>
        <orientation evidence="1">Cytoplasmic side</orientation>
    </subcellularLocation>
</comment>
<evidence type="ECO:0000313" key="16">
    <source>
        <dbReference type="Proteomes" id="UP000002280"/>
    </source>
</evidence>
<keyword evidence="8" id="KW-0168">Coated pit</keyword>
<organism evidence="15 16">
    <name type="scientific">Monodelphis domestica</name>
    <name type="common">Gray short-tailed opossum</name>
    <dbReference type="NCBI Taxonomy" id="13616"/>
    <lineage>
        <taxon>Eukaryota</taxon>
        <taxon>Metazoa</taxon>
        <taxon>Chordata</taxon>
        <taxon>Craniata</taxon>
        <taxon>Vertebrata</taxon>
        <taxon>Euteleostomi</taxon>
        <taxon>Mammalia</taxon>
        <taxon>Metatheria</taxon>
        <taxon>Didelphimorphia</taxon>
        <taxon>Didelphidae</taxon>
        <taxon>Monodelphis</taxon>
    </lineage>
</organism>
<dbReference type="Proteomes" id="UP000002280">
    <property type="component" value="Chromosome 3"/>
</dbReference>
<name>F6WZV2_MONDO</name>
<evidence type="ECO:0000259" key="14">
    <source>
        <dbReference type="PROSITE" id="PS51741"/>
    </source>
</evidence>
<keyword evidence="6 11" id="KW-0175">Coiled coil</keyword>
<feature type="compositionally biased region" description="Polar residues" evidence="12">
    <location>
        <begin position="436"/>
        <end position="456"/>
    </location>
</feature>
<dbReference type="SUPFAM" id="SSF103657">
    <property type="entry name" value="BAR/IMD domain-like"/>
    <property type="match status" value="1"/>
</dbReference>
<dbReference type="eggNOG" id="KOG2398">
    <property type="taxonomic scope" value="Eukaryota"/>
</dbReference>
<sequence>MVMAHFVESFWGERNSGFDVLYHNMKHGQISTKELADFVRERATIEEAYSRSMTKLAKSASNYTQLGTFAPVWDVFKSSTEKLASCHLELVRKLQELIKEVQKYGEEQVKSHKKTKEEVAGTLEAVQNIQSITQALQKSKENYNAKCLEQERLKKEGATQREIEKAAIKSKKATDTYKLYVEKYATAKSDFEQKMTETAQKFQDIEETHLIHIKEIIKSLSNAIQEIHLQIGLIHEEFMNNMANTTVEGLIQKFAESKGTGKERPGLIEFEECDAASVVEGIKPRKRKTFALPGIIKKEKDAESVECPDADSVNIPDVDEEGYSIKPEANQNDTKENHFYSSSDSDSEDEEPKKYRIEIKPVHPNNSHHTMASLDELKVSIGNISLSPAVSRHSPVQMNRNSSSEELTKSKLSAPPNEKGNSDLLAWDPLFGPSLDASNSTSVTSARPTTPLSTGTIVPPPRPTSRPKLTSSKLSGINEIPRPFSPPVTSNTSPPPAAPLARAESTSSISSSASLSAANTPTIGVSRGPSPVSLGNQDTLPVAVALTESVNAYFKGADPTKCIVKITGDMTVSFPSGIIKVFTSNPSPAVLCFRVKNTSKLEQILPNAQLVFSDPSQCDSSAKDFWMNMQAVTLYLKKLAEQNPSASYYNVDVLKYQVSSNGIQSTPLNLATYWKCNASTTDVRVDYKYNPEAMIAPSVLSNIQVVVPVDGGVTNMQSLPPAAWNAEQMKAYWKLSCISEKSENGGSGSLRAKFDLSEGPSKPMTLAVQFISEGSTLSGADIELVGTGYRLSLLKKRFATGKLRDFCHFKSLSKYVFASCF</sequence>
<dbReference type="Bgee" id="ENSMODG00000001742">
    <property type="expression patterns" value="Expressed in blood and 18 other cell types or tissues"/>
</dbReference>
<feature type="domain" description="F-BAR" evidence="14">
    <location>
        <begin position="3"/>
        <end position="250"/>
    </location>
</feature>
<dbReference type="Gene3D" id="1.20.1270.60">
    <property type="entry name" value="Arfaptin homology (AH) domain/BAR domain"/>
    <property type="match status" value="1"/>
</dbReference>
<evidence type="ECO:0000256" key="3">
    <source>
        <dbReference type="ARBA" id="ARBA00018998"/>
    </source>
</evidence>
<dbReference type="InterPro" id="IPR054713">
    <property type="entry name" value="GMIP/FCHO2-like_FCH"/>
</dbReference>
<dbReference type="InterPro" id="IPR030122">
    <property type="entry name" value="FCHo2_F-BAR"/>
</dbReference>
<dbReference type="CDD" id="cd07673">
    <property type="entry name" value="F-BAR_FCHO2"/>
    <property type="match status" value="1"/>
</dbReference>
<dbReference type="Pfam" id="PF10291">
    <property type="entry name" value="muHD"/>
    <property type="match status" value="1"/>
</dbReference>
<evidence type="ECO:0000256" key="11">
    <source>
        <dbReference type="PROSITE-ProRule" id="PRU01077"/>
    </source>
</evidence>
<dbReference type="CTD" id="115548"/>
<dbReference type="InterPro" id="IPR001060">
    <property type="entry name" value="FCH_dom"/>
</dbReference>
<keyword evidence="16" id="KW-1185">Reference proteome</keyword>
<dbReference type="HOGENOM" id="CLU_007107_0_0_1"/>
<protein>
    <recommendedName>
        <fullName evidence="3">F-BAR domain only protein 2</fullName>
    </recommendedName>
</protein>
<feature type="region of interest" description="Disordered" evidence="12">
    <location>
        <begin position="301"/>
        <end position="369"/>
    </location>
</feature>
<evidence type="ECO:0000256" key="12">
    <source>
        <dbReference type="SAM" id="MobiDB-lite"/>
    </source>
</evidence>
<dbReference type="PANTHER" id="PTHR23065">
    <property type="entry name" value="PROLINE-SERINE-THREONINE PHOSPHATASE INTERACTING PROTEIN 1"/>
    <property type="match status" value="1"/>
</dbReference>
<feature type="compositionally biased region" description="Low complexity" evidence="12">
    <location>
        <begin position="499"/>
        <end position="518"/>
    </location>
</feature>
<dbReference type="PROSITE" id="PS51741">
    <property type="entry name" value="F_BAR"/>
    <property type="match status" value="1"/>
</dbReference>
<dbReference type="RefSeq" id="XP_056680721.1">
    <property type="nucleotide sequence ID" value="XM_056824743.1"/>
</dbReference>
<comment type="subunit">
    <text evidence="10">Homodimer; disulfide-linked. May form homotetramer. Interacts with AP2A1. Interacts with EPS15, EPS15R, ITSN1 and ITSN2; recruit those scaffolding proteins which in turn may interact with the adaptor protein complex AP-2 at the plasma membrane. Interacts with DAB2 (via DPF motifs); mediates LDL receptor/LDLR endocytosis.</text>
</comment>
<keyword evidence="4" id="KW-0597">Phosphoprotein</keyword>
<dbReference type="InterPro" id="IPR018808">
    <property type="entry name" value="Muniscin_C"/>
</dbReference>
<evidence type="ECO:0000256" key="4">
    <source>
        <dbReference type="ARBA" id="ARBA00022553"/>
    </source>
</evidence>
<dbReference type="Ensembl" id="ENSMODT00000002179.4">
    <property type="protein sequence ID" value="ENSMODP00000002135.3"/>
    <property type="gene ID" value="ENSMODG00000001742.4"/>
</dbReference>
<keyword evidence="7" id="KW-0472">Membrane</keyword>
<evidence type="ECO:0000256" key="8">
    <source>
        <dbReference type="ARBA" id="ARBA00023176"/>
    </source>
</evidence>
<dbReference type="AlphaFoldDB" id="F6WZV2"/>
<dbReference type="GeneID" id="100012377"/>
<dbReference type="PANTHER" id="PTHR23065:SF8">
    <property type="entry name" value="F-BAR DOMAIN ONLY PROTEIN 2"/>
    <property type="match status" value="1"/>
</dbReference>
<evidence type="ECO:0000259" key="13">
    <source>
        <dbReference type="PROSITE" id="PS51072"/>
    </source>
</evidence>
<evidence type="ECO:0000256" key="7">
    <source>
        <dbReference type="ARBA" id="ARBA00023136"/>
    </source>
</evidence>
<feature type="domain" description="MHD" evidence="13">
    <location>
        <begin position="539"/>
        <end position="812"/>
    </location>
</feature>
<feature type="compositionally biased region" description="Polar residues" evidence="12">
    <location>
        <begin position="390"/>
        <end position="401"/>
    </location>
</feature>
<evidence type="ECO:0000256" key="9">
    <source>
        <dbReference type="ARBA" id="ARBA00059539"/>
    </source>
</evidence>
<comment type="function">
    <text evidence="9">Functions in an early step of clathrin-mediated endocytosis. Has both a membrane binding/bending activity and the ability to recruit proteins essential to the formation of functional clathrin-coated pits. Has a lipid-binding activity with a preference for membranes enriched in phosphatidylserine and phosphoinositides (Pi(4,5) biphosphate) like the plasma membrane. Its membrane-bending activity might be important for the subsequent action of clathrin and adaptors in the formation of clathrin-coated vesicles. Involved in adaptor protein complex AP-2-dependent endocytosis of the transferrin receptor, it also functions in the AP-2-independent endocytosis of the LDL receptor.</text>
</comment>
<dbReference type="InterPro" id="IPR027267">
    <property type="entry name" value="AH/BAR_dom_sf"/>
</dbReference>
<dbReference type="PROSITE" id="PS51072">
    <property type="entry name" value="MHD"/>
    <property type="match status" value="1"/>
</dbReference>
<dbReference type="InterPro" id="IPR031160">
    <property type="entry name" value="F_BAR_dom"/>
</dbReference>
<dbReference type="Pfam" id="PF22699">
    <property type="entry name" value="GMIP-like_FCH"/>
    <property type="match status" value="1"/>
</dbReference>
<dbReference type="GO" id="GO:0048488">
    <property type="term" value="P:synaptic vesicle endocytosis"/>
    <property type="evidence" value="ECO:0007669"/>
    <property type="project" value="UniProtKB-ARBA"/>
</dbReference>
<keyword evidence="5" id="KW-0254">Endocytosis</keyword>
<dbReference type="FunFam" id="2.60.40.1170:FF:000005">
    <property type="entry name" value="SH3-containing GRB2-like protein 3-interacting protein 1 isoform X3"/>
    <property type="match status" value="1"/>
</dbReference>
<dbReference type="SMART" id="SM00055">
    <property type="entry name" value="FCH"/>
    <property type="match status" value="1"/>
</dbReference>
<feature type="compositionally biased region" description="Basic and acidic residues" evidence="12">
    <location>
        <begin position="351"/>
        <end position="361"/>
    </location>
</feature>
<evidence type="ECO:0000256" key="10">
    <source>
        <dbReference type="ARBA" id="ARBA00064024"/>
    </source>
</evidence>
<feature type="compositionally biased region" description="Low complexity" evidence="12">
    <location>
        <begin position="402"/>
        <end position="413"/>
    </location>
</feature>
<dbReference type="FunFam" id="1.20.1270.60:FF:000016">
    <property type="entry name" value="FCH domain only protein 2"/>
    <property type="match status" value="1"/>
</dbReference>
<dbReference type="Gene3D" id="2.60.40.1170">
    <property type="entry name" value="Mu homology domain, subdomain B"/>
    <property type="match status" value="2"/>
</dbReference>
<feature type="region of interest" description="Disordered" evidence="12">
    <location>
        <begin position="390"/>
        <end position="530"/>
    </location>
</feature>
<dbReference type="GO" id="GO:0005905">
    <property type="term" value="C:clathrin-coated pit"/>
    <property type="evidence" value="ECO:0007669"/>
    <property type="project" value="UniProtKB-SubCell"/>
</dbReference>
<dbReference type="GeneTree" id="ENSGT00940000157105"/>
<reference evidence="15 16" key="1">
    <citation type="journal article" date="2007" name="Nature">
        <title>Genome of the marsupial Monodelphis domestica reveals innovation in non-coding sequences.</title>
        <authorList>
            <person name="Mikkelsen T.S."/>
            <person name="Wakefield M.J."/>
            <person name="Aken B."/>
            <person name="Amemiya C.T."/>
            <person name="Chang J.L."/>
            <person name="Duke S."/>
            <person name="Garber M."/>
            <person name="Gentles A.J."/>
            <person name="Goodstadt L."/>
            <person name="Heger A."/>
            <person name="Jurka J."/>
            <person name="Kamal M."/>
            <person name="Mauceli E."/>
            <person name="Searle S.M."/>
            <person name="Sharpe T."/>
            <person name="Baker M.L."/>
            <person name="Batzer M.A."/>
            <person name="Benos P.V."/>
            <person name="Belov K."/>
            <person name="Clamp M."/>
            <person name="Cook A."/>
            <person name="Cuff J."/>
            <person name="Das R."/>
            <person name="Davidow L."/>
            <person name="Deakin J.E."/>
            <person name="Fazzari M.J."/>
            <person name="Glass J.L."/>
            <person name="Grabherr M."/>
            <person name="Greally J.M."/>
            <person name="Gu W."/>
            <person name="Hore T.A."/>
            <person name="Huttley G.A."/>
            <person name="Kleber M."/>
            <person name="Jirtle R.L."/>
            <person name="Koina E."/>
            <person name="Lee J.T."/>
            <person name="Mahony S."/>
            <person name="Marra M.A."/>
            <person name="Miller R.D."/>
            <person name="Nicholls R.D."/>
            <person name="Oda M."/>
            <person name="Papenfuss A.T."/>
            <person name="Parra Z.E."/>
            <person name="Pollock D.D."/>
            <person name="Ray D.A."/>
            <person name="Schein J.E."/>
            <person name="Speed T.P."/>
            <person name="Thompson K."/>
            <person name="VandeBerg J.L."/>
            <person name="Wade C.M."/>
            <person name="Walker J.A."/>
            <person name="Waters P.D."/>
            <person name="Webber C."/>
            <person name="Weidman J.R."/>
            <person name="Xie X."/>
            <person name="Zody M.C."/>
            <person name="Baldwin J."/>
            <person name="Abdouelleil A."/>
            <person name="Abdulkadir J."/>
            <person name="Abebe A."/>
            <person name="Abera B."/>
            <person name="Abreu J."/>
            <person name="Acer S.C."/>
            <person name="Aftuck L."/>
            <person name="Alexander A."/>
            <person name="An P."/>
            <person name="Anderson E."/>
            <person name="Anderson S."/>
            <person name="Arachi H."/>
            <person name="Azer M."/>
            <person name="Bachantsang P."/>
            <person name="Barry A."/>
            <person name="Bayul T."/>
            <person name="Berlin A."/>
            <person name="Bessette D."/>
            <person name="Bloom T."/>
            <person name="Bloom T."/>
            <person name="Boguslavskiy L."/>
            <person name="Bonnet C."/>
            <person name="Boukhgalter B."/>
            <person name="Bourzgui I."/>
            <person name="Brown A."/>
            <person name="Cahill P."/>
            <person name="Channer S."/>
            <person name="Cheshatsang Y."/>
            <person name="Chuda L."/>
            <person name="Citroen M."/>
            <person name="Collymore A."/>
            <person name="Cooke P."/>
            <person name="Costello M."/>
            <person name="D'Aco K."/>
            <person name="Daza R."/>
            <person name="De Haan G."/>
            <person name="DeGray S."/>
            <person name="DeMaso C."/>
            <person name="Dhargay N."/>
            <person name="Dooley K."/>
            <person name="Dooley E."/>
            <person name="Doricent M."/>
            <person name="Dorje P."/>
            <person name="Dorjee K."/>
            <person name="Dupes A."/>
            <person name="Elong R."/>
            <person name="Falk J."/>
            <person name="Farina A."/>
            <person name="Faro S."/>
            <person name="Ferguson D."/>
            <person name="Fisher S."/>
            <person name="Foley C.D."/>
            <person name="Franke A."/>
            <person name="Friedrich D."/>
            <person name="Gadbois L."/>
            <person name="Gearin G."/>
            <person name="Gearin C.R."/>
            <person name="Giannoukos G."/>
            <person name="Goode T."/>
            <person name="Graham J."/>
            <person name="Grandbois E."/>
            <person name="Grewal S."/>
            <person name="Gyaltsen K."/>
            <person name="Hafez N."/>
            <person name="Hagos B."/>
            <person name="Hall J."/>
            <person name="Henson C."/>
            <person name="Hollinger A."/>
            <person name="Honan T."/>
            <person name="Huard M.D."/>
            <person name="Hughes L."/>
            <person name="Hurhula B."/>
            <person name="Husby M.E."/>
            <person name="Kamat A."/>
            <person name="Kanga B."/>
            <person name="Kashin S."/>
            <person name="Khazanovich D."/>
            <person name="Kisner P."/>
            <person name="Lance K."/>
            <person name="Lara M."/>
            <person name="Lee W."/>
            <person name="Lennon N."/>
            <person name="Letendre F."/>
            <person name="LeVine R."/>
            <person name="Lipovsky A."/>
            <person name="Liu X."/>
            <person name="Liu J."/>
            <person name="Liu S."/>
            <person name="Lokyitsang T."/>
            <person name="Lokyitsang Y."/>
            <person name="Lubonja R."/>
            <person name="Lui A."/>
            <person name="MacDonald P."/>
            <person name="Magnisalis V."/>
            <person name="Maru K."/>
            <person name="Matthews C."/>
            <person name="McCusker W."/>
            <person name="McDonough S."/>
            <person name="Mehta T."/>
            <person name="Meldrim J."/>
            <person name="Meneus L."/>
            <person name="Mihai O."/>
            <person name="Mihalev A."/>
            <person name="Mihova T."/>
            <person name="Mittelman R."/>
            <person name="Mlenga V."/>
            <person name="Montmayeur A."/>
            <person name="Mulrain L."/>
            <person name="Navidi A."/>
            <person name="Naylor J."/>
            <person name="Negash T."/>
            <person name="Nguyen T."/>
            <person name="Nguyen N."/>
            <person name="Nicol R."/>
            <person name="Norbu C."/>
            <person name="Norbu N."/>
            <person name="Novod N."/>
            <person name="O'Neill B."/>
            <person name="Osman S."/>
            <person name="Markiewicz E."/>
            <person name="Oyono O.L."/>
            <person name="Patti C."/>
            <person name="Phunkhang P."/>
            <person name="Pierre F."/>
            <person name="Priest M."/>
            <person name="Raghuraman S."/>
            <person name="Rege F."/>
            <person name="Reyes R."/>
            <person name="Rise C."/>
            <person name="Rogov P."/>
            <person name="Ross K."/>
            <person name="Ryan E."/>
            <person name="Settipalli S."/>
            <person name="Shea T."/>
            <person name="Sherpa N."/>
            <person name="Shi L."/>
            <person name="Shih D."/>
            <person name="Sparrow T."/>
            <person name="Spaulding J."/>
            <person name="Stalker J."/>
            <person name="Stange-Thomann N."/>
            <person name="Stavropoulos S."/>
            <person name="Stone C."/>
            <person name="Strader C."/>
            <person name="Tesfaye S."/>
            <person name="Thomson T."/>
            <person name="Thoulutsang Y."/>
            <person name="Thoulutsang D."/>
            <person name="Topham K."/>
            <person name="Topping I."/>
            <person name="Tsamla T."/>
            <person name="Vassiliev H."/>
            <person name="Vo A."/>
            <person name="Wangchuk T."/>
            <person name="Wangdi T."/>
            <person name="Weiand M."/>
            <person name="Wilkinson J."/>
            <person name="Wilson A."/>
            <person name="Yadav S."/>
            <person name="Young G."/>
            <person name="Yu Q."/>
            <person name="Zembek L."/>
            <person name="Zhong D."/>
            <person name="Zimmer A."/>
            <person name="Zwirko Z."/>
            <person name="Jaffe D.B."/>
            <person name="Alvarez P."/>
            <person name="Brockman W."/>
            <person name="Butler J."/>
            <person name="Chin C."/>
            <person name="Gnerre S."/>
            <person name="MacCallum I."/>
            <person name="Graves J.A."/>
            <person name="Ponting C.P."/>
            <person name="Breen M."/>
            <person name="Samollow P.B."/>
            <person name="Lander E.S."/>
            <person name="Lindblad-Toh K."/>
        </authorList>
    </citation>
    <scope>NUCLEOTIDE SEQUENCE [LARGE SCALE GENOMIC DNA]</scope>
</reference>
<evidence type="ECO:0000313" key="15">
    <source>
        <dbReference type="Ensembl" id="ENSMODP00000002135.3"/>
    </source>
</evidence>
<reference evidence="15" key="3">
    <citation type="submission" date="2025-09" db="UniProtKB">
        <authorList>
            <consortium name="Ensembl"/>
        </authorList>
    </citation>
    <scope>IDENTIFICATION</scope>
</reference>
<evidence type="ECO:0000256" key="6">
    <source>
        <dbReference type="ARBA" id="ARBA00023054"/>
    </source>
</evidence>
<evidence type="ECO:0000256" key="5">
    <source>
        <dbReference type="ARBA" id="ARBA00022583"/>
    </source>
</evidence>
<reference evidence="15" key="2">
    <citation type="submission" date="2025-08" db="UniProtKB">
        <authorList>
            <consortium name="Ensembl"/>
        </authorList>
    </citation>
    <scope>IDENTIFICATION</scope>
</reference>